<dbReference type="Pfam" id="PF04073">
    <property type="entry name" value="tRNA_edit"/>
    <property type="match status" value="1"/>
</dbReference>
<gene>
    <name evidence="3" type="ORF">Tbon_13305</name>
</gene>
<dbReference type="SUPFAM" id="SSF55826">
    <property type="entry name" value="YbaK/ProRS associated domain"/>
    <property type="match status" value="1"/>
</dbReference>
<dbReference type="InterPro" id="IPR036754">
    <property type="entry name" value="YbaK/aa-tRNA-synt-asso_dom_sf"/>
</dbReference>
<evidence type="ECO:0000259" key="2">
    <source>
        <dbReference type="Pfam" id="PF04073"/>
    </source>
</evidence>
<proteinExistence type="predicted"/>
<reference evidence="3 4" key="1">
    <citation type="submission" date="2019-10" db="EMBL/GenBank/DDBJ databases">
        <title>Thermopilla bonchosmolovskayae gen. nov., sp. nov., a moderately thermophilic Chloroflexi bacterium from a Chukotka hot spring (Arctic, Russia), representing a novel classis Thermopillaia, which include previously uncultivated lineage OLB14.</title>
        <authorList>
            <person name="Kochetkova T.V."/>
            <person name="Zayulina K.S."/>
            <person name="Zhigarkov V.S."/>
            <person name="Minaev N.V."/>
            <person name="Novikov A."/>
            <person name="Toshchakov S.V."/>
            <person name="Elcheninov A.G."/>
            <person name="Kublanov I.V."/>
        </authorList>
    </citation>
    <scope>NUCLEOTIDE SEQUENCE [LARGE SCALE GENOMIC DNA]</scope>
    <source>
        <strain evidence="3 4">3753O</strain>
    </source>
</reference>
<feature type="domain" description="YbaK/aminoacyl-tRNA synthetase-associated" evidence="2">
    <location>
        <begin position="79"/>
        <end position="200"/>
    </location>
</feature>
<dbReference type="InterPro" id="IPR007214">
    <property type="entry name" value="YbaK/aa-tRNA-synth-assoc-dom"/>
</dbReference>
<evidence type="ECO:0000256" key="1">
    <source>
        <dbReference type="SAM" id="MobiDB-lite"/>
    </source>
</evidence>
<feature type="region of interest" description="Disordered" evidence="1">
    <location>
        <begin position="1"/>
        <end position="36"/>
    </location>
</feature>
<dbReference type="Proteomes" id="UP000326331">
    <property type="component" value="Chromosome"/>
</dbReference>
<feature type="compositionally biased region" description="Low complexity" evidence="1">
    <location>
        <begin position="1"/>
        <end position="35"/>
    </location>
</feature>
<name>A0ABX6C561_9CHLR</name>
<protein>
    <submittedName>
        <fullName evidence="3">Aminoacyl-tRNA deacylase</fullName>
    </submittedName>
</protein>
<dbReference type="Gene3D" id="3.90.960.10">
    <property type="entry name" value="YbaK/aminoacyl-tRNA synthetase-associated domain"/>
    <property type="match status" value="1"/>
</dbReference>
<dbReference type="PANTHER" id="PTHR30411:SF0">
    <property type="entry name" value="CYS-TRNA(PRO)_CYS-TRNA(CYS) DEACYLASE YBAK"/>
    <property type="match status" value="1"/>
</dbReference>
<evidence type="ECO:0000313" key="3">
    <source>
        <dbReference type="EMBL" id="QFG04208.1"/>
    </source>
</evidence>
<evidence type="ECO:0000313" key="4">
    <source>
        <dbReference type="Proteomes" id="UP000326331"/>
    </source>
</evidence>
<dbReference type="EMBL" id="CP042829">
    <property type="protein sequence ID" value="QFG04208.1"/>
    <property type="molecule type" value="Genomic_DNA"/>
</dbReference>
<organism evidence="3 4">
    <name type="scientific">Tepidiforma bonchosmolovskayae</name>
    <dbReference type="NCBI Taxonomy" id="2601677"/>
    <lineage>
        <taxon>Bacteria</taxon>
        <taxon>Bacillati</taxon>
        <taxon>Chloroflexota</taxon>
        <taxon>Tepidiformia</taxon>
        <taxon>Tepidiformales</taxon>
        <taxon>Tepidiformaceae</taxon>
        <taxon>Tepidiforma</taxon>
    </lineage>
</organism>
<keyword evidence="4" id="KW-1185">Reference proteome</keyword>
<dbReference type="PANTHER" id="PTHR30411">
    <property type="entry name" value="CYTOPLASMIC PROTEIN"/>
    <property type="match status" value="1"/>
</dbReference>
<sequence>MLSSCCSSGLISRSMKSSSSRSSSGMWGGSSKSIGATPRCRRLSAYPTFRSRGLPASKPPAVRSLEARKVPHRLIRFDPAIRSAVDVAREAGVEPDRVLKTLVLESEPPQRKPVLLMAPATIEVDLKQLAAALGMKRLRMARHADAERMTGLEVGGISALALAGKGFPALVDASVLHHATVFVSAGVRGADIELAPADLVAVTGARPVDLFPAASPE</sequence>
<accession>A0ABX6C561</accession>